<protein>
    <submittedName>
        <fullName evidence="1">Uncharacterized protein</fullName>
    </submittedName>
</protein>
<dbReference type="Proteomes" id="UP001219525">
    <property type="component" value="Unassembled WGS sequence"/>
</dbReference>
<evidence type="ECO:0000313" key="1">
    <source>
        <dbReference type="EMBL" id="KAJ7199816.1"/>
    </source>
</evidence>
<name>A0AAD6V3K7_9AGAR</name>
<comment type="caution">
    <text evidence="1">The sequence shown here is derived from an EMBL/GenBank/DDBJ whole genome shotgun (WGS) entry which is preliminary data.</text>
</comment>
<keyword evidence="2" id="KW-1185">Reference proteome</keyword>
<dbReference type="AlphaFoldDB" id="A0AAD6V3K7"/>
<reference evidence="1" key="1">
    <citation type="submission" date="2023-03" db="EMBL/GenBank/DDBJ databases">
        <title>Massive genome expansion in bonnet fungi (Mycena s.s.) driven by repeated elements and novel gene families across ecological guilds.</title>
        <authorList>
            <consortium name="Lawrence Berkeley National Laboratory"/>
            <person name="Harder C.B."/>
            <person name="Miyauchi S."/>
            <person name="Viragh M."/>
            <person name="Kuo A."/>
            <person name="Thoen E."/>
            <person name="Andreopoulos B."/>
            <person name="Lu D."/>
            <person name="Skrede I."/>
            <person name="Drula E."/>
            <person name="Henrissat B."/>
            <person name="Morin E."/>
            <person name="Kohler A."/>
            <person name="Barry K."/>
            <person name="LaButti K."/>
            <person name="Morin E."/>
            <person name="Salamov A."/>
            <person name="Lipzen A."/>
            <person name="Mereny Z."/>
            <person name="Hegedus B."/>
            <person name="Baldrian P."/>
            <person name="Stursova M."/>
            <person name="Weitz H."/>
            <person name="Taylor A."/>
            <person name="Grigoriev I.V."/>
            <person name="Nagy L.G."/>
            <person name="Martin F."/>
            <person name="Kauserud H."/>
        </authorList>
    </citation>
    <scope>NUCLEOTIDE SEQUENCE</scope>
    <source>
        <strain evidence="1">9144</strain>
    </source>
</reference>
<sequence length="57" mass="6719">WVLSTNNELMFWLPPDNRAAFYFPQNTLIIGGKPTQCSYEHFVHGNNWVKCYSYYVG</sequence>
<proteinExistence type="predicted"/>
<accession>A0AAD6V3K7</accession>
<gene>
    <name evidence="1" type="ORF">GGX14DRAFT_372770</name>
</gene>
<organism evidence="1 2">
    <name type="scientific">Mycena pura</name>
    <dbReference type="NCBI Taxonomy" id="153505"/>
    <lineage>
        <taxon>Eukaryota</taxon>
        <taxon>Fungi</taxon>
        <taxon>Dikarya</taxon>
        <taxon>Basidiomycota</taxon>
        <taxon>Agaricomycotina</taxon>
        <taxon>Agaricomycetes</taxon>
        <taxon>Agaricomycetidae</taxon>
        <taxon>Agaricales</taxon>
        <taxon>Marasmiineae</taxon>
        <taxon>Mycenaceae</taxon>
        <taxon>Mycena</taxon>
    </lineage>
</organism>
<dbReference type="EMBL" id="JARJCW010000066">
    <property type="protein sequence ID" value="KAJ7199816.1"/>
    <property type="molecule type" value="Genomic_DNA"/>
</dbReference>
<evidence type="ECO:0000313" key="2">
    <source>
        <dbReference type="Proteomes" id="UP001219525"/>
    </source>
</evidence>
<feature type="non-terminal residue" evidence="1">
    <location>
        <position position="1"/>
    </location>
</feature>